<dbReference type="CDD" id="cd07012">
    <property type="entry name" value="PBP2_Bug_TTT"/>
    <property type="match status" value="1"/>
</dbReference>
<dbReference type="PIRSF" id="PIRSF017082">
    <property type="entry name" value="YflP"/>
    <property type="match status" value="1"/>
</dbReference>
<dbReference type="Pfam" id="PF03401">
    <property type="entry name" value="TctC"/>
    <property type="match status" value="1"/>
</dbReference>
<dbReference type="Gene3D" id="3.40.190.150">
    <property type="entry name" value="Bordetella uptake gene, domain 1"/>
    <property type="match status" value="1"/>
</dbReference>
<dbReference type="OrthoDB" id="8685924at2"/>
<accession>A0A556AVY1</accession>
<keyword evidence="4" id="KW-1185">Reference proteome</keyword>
<organism evidence="3 4">
    <name type="scientific">Verticiella sediminum</name>
    <dbReference type="NCBI Taxonomy" id="1247510"/>
    <lineage>
        <taxon>Bacteria</taxon>
        <taxon>Pseudomonadati</taxon>
        <taxon>Pseudomonadota</taxon>
        <taxon>Betaproteobacteria</taxon>
        <taxon>Burkholderiales</taxon>
        <taxon>Alcaligenaceae</taxon>
        <taxon>Verticiella</taxon>
    </lineage>
</organism>
<reference evidence="3 4" key="1">
    <citation type="submission" date="2019-07" db="EMBL/GenBank/DDBJ databases">
        <title>Qingshengfaniella alkalisoli gen. nov., sp. nov., isolated from saline soil.</title>
        <authorList>
            <person name="Xu L."/>
            <person name="Huang X.-X."/>
            <person name="Sun J.-Q."/>
        </authorList>
    </citation>
    <scope>NUCLEOTIDE SEQUENCE [LARGE SCALE GENOMIC DNA]</scope>
    <source>
        <strain evidence="3 4">DSM 27279</strain>
    </source>
</reference>
<comment type="caution">
    <text evidence="3">The sequence shown here is derived from an EMBL/GenBank/DDBJ whole genome shotgun (WGS) entry which is preliminary data.</text>
</comment>
<dbReference type="EMBL" id="VLTJ01000011">
    <property type="protein sequence ID" value="TSH97108.1"/>
    <property type="molecule type" value="Genomic_DNA"/>
</dbReference>
<feature type="signal peptide" evidence="2">
    <location>
        <begin position="1"/>
        <end position="23"/>
    </location>
</feature>
<evidence type="ECO:0000313" key="3">
    <source>
        <dbReference type="EMBL" id="TSH97108.1"/>
    </source>
</evidence>
<comment type="similarity">
    <text evidence="1">Belongs to the UPF0065 (bug) family.</text>
</comment>
<proteinExistence type="inferred from homology"/>
<evidence type="ECO:0000256" key="2">
    <source>
        <dbReference type="SAM" id="SignalP"/>
    </source>
</evidence>
<dbReference type="Gene3D" id="3.40.190.10">
    <property type="entry name" value="Periplasmic binding protein-like II"/>
    <property type="match status" value="1"/>
</dbReference>
<dbReference type="RefSeq" id="WP_143947475.1">
    <property type="nucleotide sequence ID" value="NZ_BAABMB010000002.1"/>
</dbReference>
<dbReference type="SUPFAM" id="SSF53850">
    <property type="entry name" value="Periplasmic binding protein-like II"/>
    <property type="match status" value="1"/>
</dbReference>
<evidence type="ECO:0000256" key="1">
    <source>
        <dbReference type="ARBA" id="ARBA00006987"/>
    </source>
</evidence>
<dbReference type="InterPro" id="IPR005064">
    <property type="entry name" value="BUG"/>
</dbReference>
<name>A0A556AVY1_9BURK</name>
<evidence type="ECO:0000313" key="4">
    <source>
        <dbReference type="Proteomes" id="UP000318405"/>
    </source>
</evidence>
<dbReference type="PANTHER" id="PTHR42928">
    <property type="entry name" value="TRICARBOXYLATE-BINDING PROTEIN"/>
    <property type="match status" value="1"/>
</dbReference>
<dbReference type="Proteomes" id="UP000318405">
    <property type="component" value="Unassembled WGS sequence"/>
</dbReference>
<dbReference type="InterPro" id="IPR042100">
    <property type="entry name" value="Bug_dom1"/>
</dbReference>
<feature type="chain" id="PRO_5022182319" evidence="2">
    <location>
        <begin position="24"/>
        <end position="324"/>
    </location>
</feature>
<dbReference type="PANTHER" id="PTHR42928:SF5">
    <property type="entry name" value="BLR1237 PROTEIN"/>
    <property type="match status" value="1"/>
</dbReference>
<protein>
    <submittedName>
        <fullName evidence="3">Tripartite tricarboxylate transporter substrate binding protein</fullName>
    </submittedName>
</protein>
<gene>
    <name evidence="3" type="ORF">FOZ76_07255</name>
</gene>
<keyword evidence="2" id="KW-0732">Signal</keyword>
<sequence length="324" mass="33569">MAKLAALACAAAVAATTALPAFGAEDYPSRAVQLVIPYDVGGGVDAVARILAAHMNTAFGQPFVVDARPGGATHIGTNHVARAKPDGYTLLLTGVSTMSLQPLIFAGITYDAIESFEPIGMVSRIPMFVSVADTAPYRDLPGLIDGAKGKPGGLSYASNGNGSLSHLSTEVLAARAGIDLTHVPYKGFAPAIPDLVSGRVDMLVSDLAAVSAPLQGGSVRLLAVTSVERSPFQPDVPTVAESGYPEYQAENWLALYAPAGTPAPVVERLGDELRQFLKSDPAREAFARLGHVPDPTDGAAVTRRVVQEQKTYAPALEAAGLGAR</sequence>
<dbReference type="AlphaFoldDB" id="A0A556AVY1"/>